<dbReference type="FunFam" id="1.10.630.10:FF:000042">
    <property type="entry name" value="Cytochrome P450"/>
    <property type="match status" value="1"/>
</dbReference>
<dbReference type="InterPro" id="IPR002401">
    <property type="entry name" value="Cyt_P450_E_grp-I"/>
</dbReference>
<dbReference type="PANTHER" id="PTHR24302">
    <property type="entry name" value="CYTOCHROME P450 FAMILY 3"/>
    <property type="match status" value="1"/>
</dbReference>
<dbReference type="AlphaFoldDB" id="A0A2G8K4E4"/>
<dbReference type="Pfam" id="PF00067">
    <property type="entry name" value="p450"/>
    <property type="match status" value="1"/>
</dbReference>
<keyword evidence="11" id="KW-0503">Monooxygenase</keyword>
<evidence type="ECO:0000256" key="7">
    <source>
        <dbReference type="ARBA" id="ARBA00023002"/>
    </source>
</evidence>
<dbReference type="EMBL" id="MRZV01000895">
    <property type="protein sequence ID" value="PIK42887.1"/>
    <property type="molecule type" value="Genomic_DNA"/>
</dbReference>
<evidence type="ECO:0000256" key="1">
    <source>
        <dbReference type="ARBA" id="ARBA00004174"/>
    </source>
</evidence>
<feature type="transmembrane region" description="Helical" evidence="12">
    <location>
        <begin position="6"/>
        <end position="22"/>
    </location>
</feature>
<keyword evidence="6" id="KW-0256">Endoplasmic reticulum</keyword>
<dbReference type="PROSITE" id="PS00086">
    <property type="entry name" value="CYTOCHROME_P450"/>
    <property type="match status" value="1"/>
</dbReference>
<keyword evidence="6" id="KW-0492">Microsome</keyword>
<dbReference type="GO" id="GO:0020037">
    <property type="term" value="F:heme binding"/>
    <property type="evidence" value="ECO:0007669"/>
    <property type="project" value="InterPro"/>
</dbReference>
<dbReference type="CDD" id="cd11055">
    <property type="entry name" value="CYP3A-like"/>
    <property type="match status" value="1"/>
</dbReference>
<dbReference type="InterPro" id="IPR017972">
    <property type="entry name" value="Cyt_P450_CS"/>
</dbReference>
<keyword evidence="4 10" id="KW-0349">Heme</keyword>
<feature type="binding site" description="axial binding residue" evidence="10">
    <location>
        <position position="446"/>
    </location>
    <ligand>
        <name>heme</name>
        <dbReference type="ChEBI" id="CHEBI:30413"/>
    </ligand>
    <ligandPart>
        <name>Fe</name>
        <dbReference type="ChEBI" id="CHEBI:18248"/>
    </ligandPart>
</feature>
<evidence type="ECO:0000313" key="14">
    <source>
        <dbReference type="Proteomes" id="UP000230750"/>
    </source>
</evidence>
<evidence type="ECO:0000256" key="6">
    <source>
        <dbReference type="ARBA" id="ARBA00022848"/>
    </source>
</evidence>
<evidence type="ECO:0000313" key="13">
    <source>
        <dbReference type="EMBL" id="PIK42887.1"/>
    </source>
</evidence>
<evidence type="ECO:0000256" key="8">
    <source>
        <dbReference type="ARBA" id="ARBA00023004"/>
    </source>
</evidence>
<evidence type="ECO:0000256" key="12">
    <source>
        <dbReference type="SAM" id="Phobius"/>
    </source>
</evidence>
<dbReference type="PANTHER" id="PTHR24302:SF15">
    <property type="entry name" value="FATTY-ACID PEROXYGENASE"/>
    <property type="match status" value="1"/>
</dbReference>
<dbReference type="GO" id="GO:0005789">
    <property type="term" value="C:endoplasmic reticulum membrane"/>
    <property type="evidence" value="ECO:0007669"/>
    <property type="project" value="UniProtKB-SubCell"/>
</dbReference>
<dbReference type="SUPFAM" id="SSF48264">
    <property type="entry name" value="Cytochrome P450"/>
    <property type="match status" value="1"/>
</dbReference>
<dbReference type="InterPro" id="IPR050705">
    <property type="entry name" value="Cytochrome_P450_3A"/>
</dbReference>
<accession>A0A2G8K4E4</accession>
<dbReference type="InterPro" id="IPR001128">
    <property type="entry name" value="Cyt_P450"/>
</dbReference>
<dbReference type="Gene3D" id="1.10.630.10">
    <property type="entry name" value="Cytochrome P450"/>
    <property type="match status" value="1"/>
</dbReference>
<gene>
    <name evidence="13" type="ORF">BSL78_20248</name>
</gene>
<sequence>MELTTWVLIASVIIIACVYDYWRKSYFKQRGIPCDTILPFLGHYHKFISGGFTEFIHRSAKQHGKIFGMLLGSSPVVVIGDADILKEILVRKFSSFHNRRPQAIDDYPVNKALTRLEGARWKQVRNTITPAFSASKMKPIAALLNDSCDALIKHMKAKVATNPDIEVKEMYGNMTMDCIAKGGFGLQVDSQEDPNDPFVNHAKAIINMNLLNPRVIIASKKFFMDVTQQAMHMRHDKASKRVDVLQLMVDAQETDDSPAESEDMPEIAGGEEKGLHRKTELTEAEIMAQSLIFFLAGYSTTTVALSFVSYNLATHPELQDKLFQEVQEMAPDRDSVNYDTVNKMEYLDKFLSETLRLFPPLLYSIRISETGAHHVGADRVCQDSVTVGDFHFEKGMDIFYNIIGIHYDPDYWEDPEKFDPERFTKEATEKRHPFAYLPFGTGPRNCIGMRFALLVLKMAIVRMVQTFQFEPCEQTQIPIKFGKRSVSPDKGITLRVVARE</sequence>
<keyword evidence="14" id="KW-1185">Reference proteome</keyword>
<protein>
    <submittedName>
        <fullName evidence="13">Putative cytochrome P450 3A24</fullName>
    </submittedName>
</protein>
<comment type="caution">
    <text evidence="13">The sequence shown here is derived from an EMBL/GenBank/DDBJ whole genome shotgun (WGS) entry which is preliminary data.</text>
</comment>
<evidence type="ECO:0000256" key="4">
    <source>
        <dbReference type="ARBA" id="ARBA00022617"/>
    </source>
</evidence>
<dbReference type="STRING" id="307972.A0A2G8K4E4"/>
<evidence type="ECO:0000256" key="11">
    <source>
        <dbReference type="RuleBase" id="RU000461"/>
    </source>
</evidence>
<dbReference type="OrthoDB" id="2789670at2759"/>
<evidence type="ECO:0000256" key="3">
    <source>
        <dbReference type="ARBA" id="ARBA00010617"/>
    </source>
</evidence>
<keyword evidence="7 11" id="KW-0560">Oxidoreductase</keyword>
<evidence type="ECO:0000256" key="2">
    <source>
        <dbReference type="ARBA" id="ARBA00004406"/>
    </source>
</evidence>
<keyword evidence="12" id="KW-1133">Transmembrane helix</keyword>
<reference evidence="13 14" key="1">
    <citation type="journal article" date="2017" name="PLoS Biol.">
        <title>The sea cucumber genome provides insights into morphological evolution and visceral regeneration.</title>
        <authorList>
            <person name="Zhang X."/>
            <person name="Sun L."/>
            <person name="Yuan J."/>
            <person name="Sun Y."/>
            <person name="Gao Y."/>
            <person name="Zhang L."/>
            <person name="Li S."/>
            <person name="Dai H."/>
            <person name="Hamel J.F."/>
            <person name="Liu C."/>
            <person name="Yu Y."/>
            <person name="Liu S."/>
            <person name="Lin W."/>
            <person name="Guo K."/>
            <person name="Jin S."/>
            <person name="Xu P."/>
            <person name="Storey K.B."/>
            <person name="Huan P."/>
            <person name="Zhang T."/>
            <person name="Zhou Y."/>
            <person name="Zhang J."/>
            <person name="Lin C."/>
            <person name="Li X."/>
            <person name="Xing L."/>
            <person name="Huo D."/>
            <person name="Sun M."/>
            <person name="Wang L."/>
            <person name="Mercier A."/>
            <person name="Li F."/>
            <person name="Yang H."/>
            <person name="Xiang J."/>
        </authorList>
    </citation>
    <scope>NUCLEOTIDE SEQUENCE [LARGE SCALE GENOMIC DNA]</scope>
    <source>
        <strain evidence="13">Shaxun</strain>
        <tissue evidence="13">Muscle</tissue>
    </source>
</reference>
<dbReference type="GO" id="GO:0005506">
    <property type="term" value="F:iron ion binding"/>
    <property type="evidence" value="ECO:0007669"/>
    <property type="project" value="InterPro"/>
</dbReference>
<name>A0A2G8K4E4_STIJA</name>
<evidence type="ECO:0000256" key="5">
    <source>
        <dbReference type="ARBA" id="ARBA00022723"/>
    </source>
</evidence>
<dbReference type="GO" id="GO:0008395">
    <property type="term" value="F:steroid hydroxylase activity"/>
    <property type="evidence" value="ECO:0007669"/>
    <property type="project" value="TreeGrafter"/>
</dbReference>
<dbReference type="PRINTS" id="PR00385">
    <property type="entry name" value="P450"/>
</dbReference>
<dbReference type="InterPro" id="IPR036396">
    <property type="entry name" value="Cyt_P450_sf"/>
</dbReference>
<keyword evidence="5 10" id="KW-0479">Metal-binding</keyword>
<comment type="function">
    <text evidence="9">Cytochromes P450 are a group of heme-thiolate monooxygenases. They oxidize a variety of structurally unrelated compounds, including steroids, fatty acids, and xenobiotics.</text>
</comment>
<keyword evidence="12" id="KW-0812">Transmembrane</keyword>
<keyword evidence="12" id="KW-0472">Membrane</keyword>
<comment type="subcellular location">
    <subcellularLocation>
        <location evidence="2">Endoplasmic reticulum membrane</location>
        <topology evidence="2">Peripheral membrane protein</topology>
    </subcellularLocation>
    <subcellularLocation>
        <location evidence="1">Microsome membrane</location>
        <topology evidence="1">Peripheral membrane protein</topology>
    </subcellularLocation>
</comment>
<keyword evidence="8 10" id="KW-0408">Iron</keyword>
<evidence type="ECO:0000256" key="10">
    <source>
        <dbReference type="PIRSR" id="PIRSR602401-1"/>
    </source>
</evidence>
<feature type="transmembrane region" description="Helical" evidence="12">
    <location>
        <begin position="291"/>
        <end position="313"/>
    </location>
</feature>
<dbReference type="Proteomes" id="UP000230750">
    <property type="component" value="Unassembled WGS sequence"/>
</dbReference>
<organism evidence="13 14">
    <name type="scientific">Stichopus japonicus</name>
    <name type="common">Sea cucumber</name>
    <dbReference type="NCBI Taxonomy" id="307972"/>
    <lineage>
        <taxon>Eukaryota</taxon>
        <taxon>Metazoa</taxon>
        <taxon>Echinodermata</taxon>
        <taxon>Eleutherozoa</taxon>
        <taxon>Echinozoa</taxon>
        <taxon>Holothuroidea</taxon>
        <taxon>Aspidochirotacea</taxon>
        <taxon>Aspidochirotida</taxon>
        <taxon>Stichopodidae</taxon>
        <taxon>Apostichopus</taxon>
    </lineage>
</organism>
<dbReference type="GO" id="GO:0016705">
    <property type="term" value="F:oxidoreductase activity, acting on paired donors, with incorporation or reduction of molecular oxygen"/>
    <property type="evidence" value="ECO:0007669"/>
    <property type="project" value="InterPro"/>
</dbReference>
<comment type="similarity">
    <text evidence="3 11">Belongs to the cytochrome P450 family.</text>
</comment>
<proteinExistence type="inferred from homology"/>
<comment type="cofactor">
    <cofactor evidence="10">
        <name>heme</name>
        <dbReference type="ChEBI" id="CHEBI:30413"/>
    </cofactor>
</comment>
<evidence type="ECO:0000256" key="9">
    <source>
        <dbReference type="ARBA" id="ARBA00043906"/>
    </source>
</evidence>
<dbReference type="PRINTS" id="PR00463">
    <property type="entry name" value="EP450I"/>
</dbReference>